<evidence type="ECO:0000313" key="2">
    <source>
        <dbReference type="Proteomes" id="UP000324351"/>
    </source>
</evidence>
<proteinExistence type="predicted"/>
<reference evidence="1 2" key="1">
    <citation type="submission" date="2019-09" db="EMBL/GenBank/DDBJ databases">
        <title>Nocardioides panacisoli sp. nov., isolated from the soil of a ginseng field.</title>
        <authorList>
            <person name="Cho C."/>
        </authorList>
    </citation>
    <scope>NUCLEOTIDE SEQUENCE [LARGE SCALE GENOMIC DNA]</scope>
    <source>
        <strain evidence="1 2">BN140041</strain>
    </source>
</reference>
<dbReference type="RefSeq" id="WP_149749970.1">
    <property type="nucleotide sequence ID" value="NZ_VUJW01000003.1"/>
</dbReference>
<evidence type="ECO:0008006" key="3">
    <source>
        <dbReference type="Google" id="ProtNLM"/>
    </source>
</evidence>
<dbReference type="AlphaFoldDB" id="A0A5B1M4L2"/>
<dbReference type="Proteomes" id="UP000324351">
    <property type="component" value="Unassembled WGS sequence"/>
</dbReference>
<sequence>MTSRHLITDNDVTLTVPRTWHVRRNLAHGVILAARPRSVPATGVCPEIVLRCTVVDADLAAWRGQALLDLRAQLADFALEDADEFDLGDHRVAYHRFAHRLGSADVLCDQWAWLVDGLGVTLTCSVAREDYLTYCDLFESIAATVDVVPRLVS</sequence>
<keyword evidence="2" id="KW-1185">Reference proteome</keyword>
<name>A0A5B1M4L2_9ACTN</name>
<dbReference type="EMBL" id="VUJW01000003">
    <property type="protein sequence ID" value="KAA1427606.1"/>
    <property type="molecule type" value="Genomic_DNA"/>
</dbReference>
<protein>
    <recommendedName>
        <fullName evidence="3">DUF1795 domain-containing protein</fullName>
    </recommendedName>
</protein>
<organism evidence="1 2">
    <name type="scientific">Nocardioides antri</name>
    <dbReference type="NCBI Taxonomy" id="2607659"/>
    <lineage>
        <taxon>Bacteria</taxon>
        <taxon>Bacillati</taxon>
        <taxon>Actinomycetota</taxon>
        <taxon>Actinomycetes</taxon>
        <taxon>Propionibacteriales</taxon>
        <taxon>Nocardioidaceae</taxon>
        <taxon>Nocardioides</taxon>
    </lineage>
</organism>
<reference evidence="1 2" key="2">
    <citation type="submission" date="2019-09" db="EMBL/GenBank/DDBJ databases">
        <authorList>
            <person name="Jin C."/>
        </authorList>
    </citation>
    <scope>NUCLEOTIDE SEQUENCE [LARGE SCALE GENOMIC DNA]</scope>
    <source>
        <strain evidence="1 2">BN140041</strain>
    </source>
</reference>
<accession>A0A5B1M4L2</accession>
<evidence type="ECO:0000313" key="1">
    <source>
        <dbReference type="EMBL" id="KAA1427606.1"/>
    </source>
</evidence>
<dbReference type="Gene3D" id="3.40.1000.10">
    <property type="entry name" value="Mog1/PsbP, alpha/beta/alpha sandwich"/>
    <property type="match status" value="1"/>
</dbReference>
<comment type="caution">
    <text evidence="1">The sequence shown here is derived from an EMBL/GenBank/DDBJ whole genome shotgun (WGS) entry which is preliminary data.</text>
</comment>
<gene>
    <name evidence="1" type="ORF">F0U47_09155</name>
</gene>